<organism evidence="4 5">
    <name type="scientific">Catellatospora bangladeshensis</name>
    <dbReference type="NCBI Taxonomy" id="310355"/>
    <lineage>
        <taxon>Bacteria</taxon>
        <taxon>Bacillati</taxon>
        <taxon>Actinomycetota</taxon>
        <taxon>Actinomycetes</taxon>
        <taxon>Micromonosporales</taxon>
        <taxon>Micromonosporaceae</taxon>
        <taxon>Catellatospora</taxon>
    </lineage>
</organism>
<accession>A0A8J3NM18</accession>
<dbReference type="PANTHER" id="PTHR30055:SF153">
    <property type="entry name" value="HTH-TYPE TRANSCRIPTIONAL REPRESSOR RV3405C"/>
    <property type="match status" value="1"/>
</dbReference>
<name>A0A8J3NM18_9ACTN</name>
<protein>
    <recommendedName>
        <fullName evidence="3">HTH tetR-type domain-containing protein</fullName>
    </recommendedName>
</protein>
<dbReference type="Gene3D" id="1.10.357.10">
    <property type="entry name" value="Tetracycline Repressor, domain 2"/>
    <property type="match status" value="1"/>
</dbReference>
<dbReference type="AlphaFoldDB" id="A0A8J3NM18"/>
<proteinExistence type="predicted"/>
<dbReference type="PANTHER" id="PTHR30055">
    <property type="entry name" value="HTH-TYPE TRANSCRIPTIONAL REGULATOR RUTR"/>
    <property type="match status" value="1"/>
</dbReference>
<dbReference type="SUPFAM" id="SSF46689">
    <property type="entry name" value="Homeodomain-like"/>
    <property type="match status" value="1"/>
</dbReference>
<dbReference type="PROSITE" id="PS50977">
    <property type="entry name" value="HTH_TETR_2"/>
    <property type="match status" value="1"/>
</dbReference>
<keyword evidence="1 2" id="KW-0238">DNA-binding</keyword>
<feature type="DNA-binding region" description="H-T-H motif" evidence="2">
    <location>
        <begin position="90"/>
        <end position="109"/>
    </location>
</feature>
<dbReference type="EMBL" id="BONF01000027">
    <property type="protein sequence ID" value="GIF83180.1"/>
    <property type="molecule type" value="Genomic_DNA"/>
</dbReference>
<dbReference type="InterPro" id="IPR001647">
    <property type="entry name" value="HTH_TetR"/>
</dbReference>
<evidence type="ECO:0000313" key="4">
    <source>
        <dbReference type="EMBL" id="GIF83180.1"/>
    </source>
</evidence>
<dbReference type="Pfam" id="PF00440">
    <property type="entry name" value="TetR_N"/>
    <property type="match status" value="1"/>
</dbReference>
<gene>
    <name evidence="4" type="ORF">Cba03nite_45290</name>
</gene>
<dbReference type="Proteomes" id="UP000601223">
    <property type="component" value="Unassembled WGS sequence"/>
</dbReference>
<sequence>MVTGSSGASAAGGSGSVVMGAPRLWGYGGPPVLARGPGYHCATARRPAEAARGTHGPVDAEEEPAGRRVDDLVLDAARDCVLAYGVRRTTVTDVARRAGVSRMTVYRRWPDVQSLVADLMSREWHQVIVDAAAAAASAAGPLRARLVAQSTAAAARLRAHPLLRKILEVDPEILLPYMLDRRGGGQEEMLAFLQQTIAAGQAEGSVRMGDPALLARAVLLTAQSFVLSAPTVTDGHPVADLDAELAVLLDRYLAPAPPSS</sequence>
<evidence type="ECO:0000259" key="3">
    <source>
        <dbReference type="PROSITE" id="PS50977"/>
    </source>
</evidence>
<reference evidence="4 5" key="1">
    <citation type="submission" date="2021-01" db="EMBL/GenBank/DDBJ databases">
        <title>Whole genome shotgun sequence of Catellatospora bangladeshensis NBRC 107357.</title>
        <authorList>
            <person name="Komaki H."/>
            <person name="Tamura T."/>
        </authorList>
    </citation>
    <scope>NUCLEOTIDE SEQUENCE [LARGE SCALE GENOMIC DNA]</scope>
    <source>
        <strain evidence="4 5">NBRC 107357</strain>
    </source>
</reference>
<dbReference type="GO" id="GO:0003700">
    <property type="term" value="F:DNA-binding transcription factor activity"/>
    <property type="evidence" value="ECO:0007669"/>
    <property type="project" value="TreeGrafter"/>
</dbReference>
<dbReference type="InterPro" id="IPR050109">
    <property type="entry name" value="HTH-type_TetR-like_transc_reg"/>
</dbReference>
<evidence type="ECO:0000256" key="2">
    <source>
        <dbReference type="PROSITE-ProRule" id="PRU00335"/>
    </source>
</evidence>
<comment type="caution">
    <text evidence="4">The sequence shown here is derived from an EMBL/GenBank/DDBJ whole genome shotgun (WGS) entry which is preliminary data.</text>
</comment>
<dbReference type="GO" id="GO:0000976">
    <property type="term" value="F:transcription cis-regulatory region binding"/>
    <property type="evidence" value="ECO:0007669"/>
    <property type="project" value="TreeGrafter"/>
</dbReference>
<keyword evidence="5" id="KW-1185">Reference proteome</keyword>
<dbReference type="InterPro" id="IPR009057">
    <property type="entry name" value="Homeodomain-like_sf"/>
</dbReference>
<evidence type="ECO:0000256" key="1">
    <source>
        <dbReference type="ARBA" id="ARBA00023125"/>
    </source>
</evidence>
<dbReference type="Gene3D" id="1.10.10.60">
    <property type="entry name" value="Homeodomain-like"/>
    <property type="match status" value="1"/>
</dbReference>
<evidence type="ECO:0000313" key="5">
    <source>
        <dbReference type="Proteomes" id="UP000601223"/>
    </source>
</evidence>
<feature type="domain" description="HTH tetR-type" evidence="3">
    <location>
        <begin position="67"/>
        <end position="127"/>
    </location>
</feature>